<sequence>MDYYGAMPRTPRLVSSTLLSSFFALAAVAQPAATGTPSPAEMRGPAQQASEAVRAAATAELFYEVLLGELSTEAGKPGEGYALMLDAARRSQSSELYRRATEIALQSRSAQAALVAAQAWQQADPESRDANRFVLRILVALNRIAESRPALERELALAAPQRQVAVINAIPLLYAHASDKALAARVVEEAMSELLKQPATAANAWTSVGRMRLAAGDRIGALVAARLAHKFDGDNDALAGLVLQLLDEKMAEAEPLLHPYLDGEPLPEISMGYVRYLAESNQTSAALAQMNTITAEQPDNMQALLLQSTLQLQAHQLDAAEASLNRFAALHEKQPVSERTEALTRQMYLLRSEIAQQRGDLDQAEHWLSLTDDDDSRLAVQLRRALLMARQGRLGEALALLRNLPASNDAQAAAKLQAEAALLRQVGLTERAYEVQARAAALQPDNDDYLYEQAMLAEKLERLPEMERLLRTILERNPKYHHALNALGFSLADRGLRLQEAKSLIEQALELAPGDPYITDSLGWVEFRLGNRQRALQLLQQAMRGQPDPEIAAHLGEVLWKLGERARAREAWRAGLRLKRDNDTLLETMRRFGVRP</sequence>
<keyword evidence="1" id="KW-0677">Repeat</keyword>
<dbReference type="AlphaFoldDB" id="A0A5B8RYM4"/>
<dbReference type="SUPFAM" id="SSF48452">
    <property type="entry name" value="TPR-like"/>
    <property type="match status" value="3"/>
</dbReference>
<evidence type="ECO:0000256" key="2">
    <source>
        <dbReference type="ARBA" id="ARBA00022803"/>
    </source>
</evidence>
<keyword evidence="2" id="KW-0802">TPR repeat</keyword>
<evidence type="ECO:0000256" key="3">
    <source>
        <dbReference type="SAM" id="SignalP"/>
    </source>
</evidence>
<organism evidence="4 5">
    <name type="scientific">Comamonas flocculans</name>
    <dbReference type="NCBI Taxonomy" id="2597701"/>
    <lineage>
        <taxon>Bacteria</taxon>
        <taxon>Pseudomonadati</taxon>
        <taxon>Pseudomonadota</taxon>
        <taxon>Betaproteobacteria</taxon>
        <taxon>Burkholderiales</taxon>
        <taxon>Comamonadaceae</taxon>
        <taxon>Comamonas</taxon>
    </lineage>
</organism>
<dbReference type="InterPro" id="IPR011990">
    <property type="entry name" value="TPR-like_helical_dom_sf"/>
</dbReference>
<accession>A0A5B8RYM4</accession>
<dbReference type="OrthoDB" id="9766710at2"/>
<dbReference type="PANTHER" id="PTHR44227:SF3">
    <property type="entry name" value="PROTEIN O-MANNOSYL-TRANSFERASE TMTC4"/>
    <property type="match status" value="1"/>
</dbReference>
<reference evidence="4 5" key="1">
    <citation type="submission" date="2019-07" db="EMBL/GenBank/DDBJ databases">
        <title>Complete genome sequence of Comamonas sp. NLF 7-7 isolated from livestock.</title>
        <authorList>
            <person name="Kim D.H."/>
            <person name="Kim J.G."/>
        </authorList>
    </citation>
    <scope>NUCLEOTIDE SEQUENCE [LARGE SCALE GENOMIC DNA]</scope>
    <source>
        <strain evidence="4 5">NLF 7-7</strain>
    </source>
</reference>
<dbReference type="InterPro" id="IPR052346">
    <property type="entry name" value="O-mannosyl-transferase_TMTC"/>
</dbReference>
<dbReference type="PANTHER" id="PTHR44227">
    <property type="match status" value="1"/>
</dbReference>
<dbReference type="SMART" id="SM00028">
    <property type="entry name" value="TPR"/>
    <property type="match status" value="4"/>
</dbReference>
<keyword evidence="3" id="KW-0732">Signal</keyword>
<keyword evidence="5" id="KW-1185">Reference proteome</keyword>
<dbReference type="Proteomes" id="UP000321199">
    <property type="component" value="Chromosome"/>
</dbReference>
<evidence type="ECO:0000313" key="4">
    <source>
        <dbReference type="EMBL" id="QEA14601.1"/>
    </source>
</evidence>
<feature type="signal peptide" evidence="3">
    <location>
        <begin position="1"/>
        <end position="26"/>
    </location>
</feature>
<dbReference type="EMBL" id="CP042344">
    <property type="protein sequence ID" value="QEA14601.1"/>
    <property type="molecule type" value="Genomic_DNA"/>
</dbReference>
<proteinExistence type="predicted"/>
<protein>
    <submittedName>
        <fullName evidence="4">Tetratricopeptide repeat protein</fullName>
    </submittedName>
</protein>
<evidence type="ECO:0000256" key="1">
    <source>
        <dbReference type="ARBA" id="ARBA00022737"/>
    </source>
</evidence>
<feature type="chain" id="PRO_5022757702" evidence="3">
    <location>
        <begin position="27"/>
        <end position="596"/>
    </location>
</feature>
<dbReference type="Gene3D" id="1.25.40.10">
    <property type="entry name" value="Tetratricopeptide repeat domain"/>
    <property type="match status" value="2"/>
</dbReference>
<evidence type="ECO:0000313" key="5">
    <source>
        <dbReference type="Proteomes" id="UP000321199"/>
    </source>
</evidence>
<gene>
    <name evidence="4" type="ORF">FOZ74_13290</name>
</gene>
<dbReference type="KEGG" id="cof:FOZ74_13290"/>
<dbReference type="InterPro" id="IPR019734">
    <property type="entry name" value="TPR_rpt"/>
</dbReference>
<name>A0A5B8RYM4_9BURK</name>